<dbReference type="PANTHER" id="PTHR46512">
    <property type="entry name" value="PEPTIDYLPROLYL ISOMERASE"/>
    <property type="match status" value="1"/>
</dbReference>
<dbReference type="GO" id="GO:0003755">
    <property type="term" value="F:peptidyl-prolyl cis-trans isomerase activity"/>
    <property type="evidence" value="ECO:0007669"/>
    <property type="project" value="UniProtKB-KW"/>
</dbReference>
<dbReference type="InterPro" id="IPR050754">
    <property type="entry name" value="FKBP4/5/8-like"/>
</dbReference>
<protein>
    <recommendedName>
        <fullName evidence="3">peptidylprolyl isomerase</fullName>
        <ecNumber evidence="3">5.2.1.8</ecNumber>
    </recommendedName>
</protein>
<dbReference type="OrthoDB" id="1902587at2759"/>
<reference evidence="5" key="1">
    <citation type="submission" date="2021-02" db="EMBL/GenBank/DDBJ databases">
        <authorList>
            <person name="Dougan E. K."/>
            <person name="Rhodes N."/>
            <person name="Thang M."/>
            <person name="Chan C."/>
        </authorList>
    </citation>
    <scope>NUCLEOTIDE SEQUENCE</scope>
</reference>
<sequence>MSSFPATAPFKLPAGSRWGVELEPSEVDDENEAFPFATTALSFAPPTGAEGPRLPWGIRKTLLQEGSSQDHPTSGDEVRIHFDVRLLDGTAIGSSRDTKPFEFIVNQRPLEVIQGLEIAVQTMKKGEVAEFTVAPRFAYDDLGSPPLVPPDATLVFEIELLDWENKLDVLGDGRAIKTILEKGTPGTLGTLGSARPQRGQDVVVSVTITSRKGDVLLERSKLDHTVGSKDFGTVSGIITEVLLTMSEGERCQVLLRRFAGDKMVDSTHSGATVDLLLERVYVALDLLPELSEQGGLLVKKLVTAGSEDPPQDADLVALRVDRVLVGPSAKVHVLDKVLNFPLGSGDVCDALDFAAASMRVGEEAKLVCRSPLNFSDAQLGLTGLTSDFALEATFEVKLLSVARQANAANAALPLDERLQLAERRKDIATNSFKEGRYCFALELYRRLAEAL</sequence>
<dbReference type="EMBL" id="CAJNDS010000484">
    <property type="protein sequence ID" value="CAE7211073.1"/>
    <property type="molecule type" value="Genomic_DNA"/>
</dbReference>
<dbReference type="PANTHER" id="PTHR46512:SF9">
    <property type="entry name" value="PEPTIDYLPROLYL ISOMERASE"/>
    <property type="match status" value="1"/>
</dbReference>
<name>A0A812JLH6_9DINO</name>
<evidence type="ECO:0000256" key="1">
    <source>
        <dbReference type="ARBA" id="ARBA00022737"/>
    </source>
</evidence>
<evidence type="ECO:0000313" key="6">
    <source>
        <dbReference type="Proteomes" id="UP000604046"/>
    </source>
</evidence>
<evidence type="ECO:0000313" key="5">
    <source>
        <dbReference type="EMBL" id="CAE7211073.1"/>
    </source>
</evidence>
<dbReference type="InterPro" id="IPR001179">
    <property type="entry name" value="PPIase_FKBP_dom"/>
</dbReference>
<organism evidence="5 6">
    <name type="scientific">Symbiodinium natans</name>
    <dbReference type="NCBI Taxonomy" id="878477"/>
    <lineage>
        <taxon>Eukaryota</taxon>
        <taxon>Sar</taxon>
        <taxon>Alveolata</taxon>
        <taxon>Dinophyceae</taxon>
        <taxon>Suessiales</taxon>
        <taxon>Symbiodiniaceae</taxon>
        <taxon>Symbiodinium</taxon>
    </lineage>
</organism>
<feature type="domain" description="PPIase FKBP-type" evidence="4">
    <location>
        <begin position="75"/>
        <end position="164"/>
    </location>
</feature>
<comment type="catalytic activity">
    <reaction evidence="3">
        <text>[protein]-peptidylproline (omega=180) = [protein]-peptidylproline (omega=0)</text>
        <dbReference type="Rhea" id="RHEA:16237"/>
        <dbReference type="Rhea" id="RHEA-COMP:10747"/>
        <dbReference type="Rhea" id="RHEA-COMP:10748"/>
        <dbReference type="ChEBI" id="CHEBI:83833"/>
        <dbReference type="ChEBI" id="CHEBI:83834"/>
        <dbReference type="EC" id="5.2.1.8"/>
    </reaction>
</comment>
<keyword evidence="3" id="KW-0697">Rotamase</keyword>
<evidence type="ECO:0000259" key="4">
    <source>
        <dbReference type="PROSITE" id="PS50059"/>
    </source>
</evidence>
<dbReference type="PROSITE" id="PS50059">
    <property type="entry name" value="FKBP_PPIASE"/>
    <property type="match status" value="1"/>
</dbReference>
<proteinExistence type="predicted"/>
<dbReference type="SUPFAM" id="SSF54534">
    <property type="entry name" value="FKBP-like"/>
    <property type="match status" value="2"/>
</dbReference>
<comment type="caution">
    <text evidence="5">The sequence shown here is derived from an EMBL/GenBank/DDBJ whole genome shotgun (WGS) entry which is preliminary data.</text>
</comment>
<accession>A0A812JLH6</accession>
<evidence type="ECO:0000256" key="3">
    <source>
        <dbReference type="PROSITE-ProRule" id="PRU00277"/>
    </source>
</evidence>
<evidence type="ECO:0000256" key="2">
    <source>
        <dbReference type="ARBA" id="ARBA00022803"/>
    </source>
</evidence>
<dbReference type="Pfam" id="PF00254">
    <property type="entry name" value="FKBP_C"/>
    <property type="match status" value="2"/>
</dbReference>
<keyword evidence="3" id="KW-0413">Isomerase</keyword>
<dbReference type="InterPro" id="IPR046357">
    <property type="entry name" value="PPIase_dom_sf"/>
</dbReference>
<dbReference type="EC" id="5.2.1.8" evidence="3"/>
<gene>
    <name evidence="5" type="primary">FKBP62</name>
    <name evidence="5" type="ORF">SNAT2548_LOCUS7072</name>
</gene>
<keyword evidence="6" id="KW-1185">Reference proteome</keyword>
<dbReference type="Gene3D" id="3.10.50.40">
    <property type="match status" value="3"/>
</dbReference>
<keyword evidence="1" id="KW-0677">Repeat</keyword>
<dbReference type="Proteomes" id="UP000604046">
    <property type="component" value="Unassembled WGS sequence"/>
</dbReference>
<dbReference type="AlphaFoldDB" id="A0A812JLH6"/>
<keyword evidence="2" id="KW-0802">TPR repeat</keyword>